<feature type="active site" evidence="5 6">
    <location>
        <position position="301"/>
    </location>
</feature>
<reference evidence="10" key="1">
    <citation type="submission" date="2018-12" db="EMBL/GenBank/DDBJ databases">
        <authorList>
            <person name="Will S."/>
            <person name="Neumann-Schaal M."/>
            <person name="Henke P."/>
        </authorList>
    </citation>
    <scope>NUCLEOTIDE SEQUENCE</scope>
    <source>
        <strain evidence="10">PCC 7102</strain>
    </source>
</reference>
<accession>A0A3S1AHW3</accession>
<dbReference type="CDD" id="cd17541">
    <property type="entry name" value="REC_CheB-like"/>
    <property type="match status" value="1"/>
</dbReference>
<evidence type="ECO:0000256" key="7">
    <source>
        <dbReference type="PROSITE-ProRule" id="PRU00169"/>
    </source>
</evidence>
<dbReference type="RefSeq" id="WP_127085199.1">
    <property type="nucleotide sequence ID" value="NZ_RSCL01000021.1"/>
</dbReference>
<comment type="domain">
    <text evidence="5">Contains a C-terminal catalytic domain, and an N-terminal region which modulates catalytic activity.</text>
</comment>
<dbReference type="CDD" id="cd16432">
    <property type="entry name" value="CheB_Rec"/>
    <property type="match status" value="1"/>
</dbReference>
<dbReference type="GO" id="GO:0050568">
    <property type="term" value="F:protein-glutamine glutaminase activity"/>
    <property type="evidence" value="ECO:0007669"/>
    <property type="project" value="UniProtKB-UniRule"/>
</dbReference>
<feature type="domain" description="Response regulatory" evidence="8">
    <location>
        <begin position="4"/>
        <end position="122"/>
    </location>
</feature>
<gene>
    <name evidence="5 10" type="primary">cheB</name>
    <name evidence="10" type="ORF">DSM106972_070760</name>
</gene>
<dbReference type="SUPFAM" id="SSF52738">
    <property type="entry name" value="Methylesterase CheB, C-terminal domain"/>
    <property type="match status" value="1"/>
</dbReference>
<evidence type="ECO:0000256" key="2">
    <source>
        <dbReference type="ARBA" id="ARBA00022500"/>
    </source>
</evidence>
<keyword evidence="11" id="KW-1185">Reference proteome</keyword>
<feature type="modified residue" description="4-aspartylphosphate" evidence="5 7">
    <location>
        <position position="55"/>
    </location>
</feature>
<dbReference type="PANTHER" id="PTHR42872:SF6">
    <property type="entry name" value="PROTEIN-GLUTAMATE METHYLESTERASE_PROTEIN-GLUTAMINE GLUTAMINASE"/>
    <property type="match status" value="1"/>
</dbReference>
<dbReference type="GO" id="GO:0000156">
    <property type="term" value="F:phosphorelay response regulator activity"/>
    <property type="evidence" value="ECO:0007669"/>
    <property type="project" value="InterPro"/>
</dbReference>
<keyword evidence="3 5" id="KW-0378">Hydrolase</keyword>
<dbReference type="GO" id="GO:0005737">
    <property type="term" value="C:cytoplasm"/>
    <property type="evidence" value="ECO:0007669"/>
    <property type="project" value="UniProtKB-SubCell"/>
</dbReference>
<dbReference type="Pfam" id="PF00072">
    <property type="entry name" value="Response_reg"/>
    <property type="match status" value="1"/>
</dbReference>
<keyword evidence="1 5" id="KW-0963">Cytoplasm</keyword>
<dbReference type="GO" id="GO:0008984">
    <property type="term" value="F:protein-glutamate methylesterase activity"/>
    <property type="evidence" value="ECO:0007669"/>
    <property type="project" value="UniProtKB-UniRule"/>
</dbReference>
<evidence type="ECO:0000256" key="6">
    <source>
        <dbReference type="PROSITE-ProRule" id="PRU00050"/>
    </source>
</evidence>
<dbReference type="PIRSF" id="PIRSF000876">
    <property type="entry name" value="RR_chemtxs_CheB"/>
    <property type="match status" value="1"/>
</dbReference>
<dbReference type="InterPro" id="IPR035909">
    <property type="entry name" value="CheB_C"/>
</dbReference>
<keyword evidence="2 5" id="KW-0145">Chemotaxis</keyword>
<dbReference type="OrthoDB" id="9793421at2"/>
<dbReference type="InterPro" id="IPR000673">
    <property type="entry name" value="Sig_transdc_resp-reg_Me-estase"/>
</dbReference>
<feature type="active site" evidence="5 6">
    <location>
        <position position="178"/>
    </location>
</feature>
<dbReference type="InterPro" id="IPR001789">
    <property type="entry name" value="Sig_transdc_resp-reg_receiver"/>
</dbReference>
<dbReference type="InterPro" id="IPR011006">
    <property type="entry name" value="CheY-like_superfamily"/>
</dbReference>
<evidence type="ECO:0000256" key="5">
    <source>
        <dbReference type="HAMAP-Rule" id="MF_00099"/>
    </source>
</evidence>
<comment type="catalytic activity">
    <reaction evidence="5">
        <text>L-glutaminyl-[protein] + H2O = L-glutamyl-[protein] + NH4(+)</text>
        <dbReference type="Rhea" id="RHEA:16441"/>
        <dbReference type="Rhea" id="RHEA-COMP:10207"/>
        <dbReference type="Rhea" id="RHEA-COMP:10208"/>
        <dbReference type="ChEBI" id="CHEBI:15377"/>
        <dbReference type="ChEBI" id="CHEBI:28938"/>
        <dbReference type="ChEBI" id="CHEBI:29973"/>
        <dbReference type="ChEBI" id="CHEBI:30011"/>
        <dbReference type="EC" id="3.5.1.44"/>
    </reaction>
</comment>
<dbReference type="EC" id="3.1.1.61" evidence="5"/>
<comment type="function">
    <text evidence="5">Involved in chemotaxis. Part of a chemotaxis signal transduction system that modulates chemotaxis in response to various stimuli. Catalyzes the demethylation of specific methylglutamate residues introduced into the chemoreceptors (methyl-accepting chemotaxis proteins or MCP) by CheR. Also mediates the irreversible deamidation of specific glutamine residues to glutamic acid.</text>
</comment>
<dbReference type="EMBL" id="RSCL01000021">
    <property type="protein sequence ID" value="RUT01070.1"/>
    <property type="molecule type" value="Genomic_DNA"/>
</dbReference>
<proteinExistence type="inferred from homology"/>
<dbReference type="SUPFAM" id="SSF52172">
    <property type="entry name" value="CheY-like"/>
    <property type="match status" value="1"/>
</dbReference>
<reference evidence="10" key="2">
    <citation type="journal article" date="2019" name="Genome Biol. Evol.">
        <title>Day and night: Metabolic profiles and evolutionary relationships of six axenic non-marine cyanobacteria.</title>
        <authorList>
            <person name="Will S.E."/>
            <person name="Henke P."/>
            <person name="Boedeker C."/>
            <person name="Huang S."/>
            <person name="Brinkmann H."/>
            <person name="Rohde M."/>
            <person name="Jarek M."/>
            <person name="Friedl T."/>
            <person name="Seufert S."/>
            <person name="Schumacher M."/>
            <person name="Overmann J."/>
            <person name="Neumann-Schaal M."/>
            <person name="Petersen J."/>
        </authorList>
    </citation>
    <scope>NUCLEOTIDE SEQUENCE [LARGE SCALE GENOMIC DNA]</scope>
    <source>
        <strain evidence="10">PCC 7102</strain>
    </source>
</reference>
<dbReference type="Gene3D" id="3.40.50.2300">
    <property type="match status" value="1"/>
</dbReference>
<comment type="PTM">
    <text evidence="5">Phosphorylated by CheA. Phosphorylation of the N-terminal regulatory domain activates the methylesterase activity.</text>
</comment>
<dbReference type="EC" id="3.5.1.44" evidence="5"/>
<evidence type="ECO:0000259" key="8">
    <source>
        <dbReference type="PROSITE" id="PS50110"/>
    </source>
</evidence>
<feature type="active site" evidence="5 6">
    <location>
        <position position="205"/>
    </location>
</feature>
<dbReference type="PANTHER" id="PTHR42872">
    <property type="entry name" value="PROTEIN-GLUTAMATE METHYLESTERASE/PROTEIN-GLUTAMINE GLUTAMINASE"/>
    <property type="match status" value="1"/>
</dbReference>
<comment type="catalytic activity">
    <reaction evidence="4 5">
        <text>[protein]-L-glutamate 5-O-methyl ester + H2O = L-glutamyl-[protein] + methanol + H(+)</text>
        <dbReference type="Rhea" id="RHEA:23236"/>
        <dbReference type="Rhea" id="RHEA-COMP:10208"/>
        <dbReference type="Rhea" id="RHEA-COMP:10311"/>
        <dbReference type="ChEBI" id="CHEBI:15377"/>
        <dbReference type="ChEBI" id="CHEBI:15378"/>
        <dbReference type="ChEBI" id="CHEBI:17790"/>
        <dbReference type="ChEBI" id="CHEBI:29973"/>
        <dbReference type="ChEBI" id="CHEBI:82795"/>
        <dbReference type="EC" id="3.1.1.61"/>
    </reaction>
</comment>
<evidence type="ECO:0000256" key="3">
    <source>
        <dbReference type="ARBA" id="ARBA00022801"/>
    </source>
</evidence>
<keyword evidence="5 7" id="KW-0597">Phosphoprotein</keyword>
<name>A0A3S1AHW3_9CYAN</name>
<evidence type="ECO:0000259" key="9">
    <source>
        <dbReference type="PROSITE" id="PS50122"/>
    </source>
</evidence>
<dbReference type="AlphaFoldDB" id="A0A3S1AHW3"/>
<feature type="domain" description="CheB-type methylesterase" evidence="9">
    <location>
        <begin position="166"/>
        <end position="359"/>
    </location>
</feature>
<dbReference type="PROSITE" id="PS50122">
    <property type="entry name" value="CHEB"/>
    <property type="match status" value="1"/>
</dbReference>
<protein>
    <recommendedName>
        <fullName evidence="5">Protein-glutamate methylesterase/protein-glutamine glutaminase</fullName>
        <ecNumber evidence="5">3.1.1.61</ecNumber>
        <ecNumber evidence="5">3.5.1.44</ecNumber>
    </recommendedName>
</protein>
<dbReference type="Gene3D" id="3.40.50.180">
    <property type="entry name" value="Methylesterase CheB, C-terminal domain"/>
    <property type="match status" value="1"/>
</dbReference>
<dbReference type="Proteomes" id="UP000271624">
    <property type="component" value="Unassembled WGS sequence"/>
</dbReference>
<comment type="similarity">
    <text evidence="5">Belongs to the CheB family.</text>
</comment>
<evidence type="ECO:0000313" key="10">
    <source>
        <dbReference type="EMBL" id="RUT01070.1"/>
    </source>
</evidence>
<evidence type="ECO:0000313" key="11">
    <source>
        <dbReference type="Proteomes" id="UP000271624"/>
    </source>
</evidence>
<dbReference type="PROSITE" id="PS50110">
    <property type="entry name" value="RESPONSE_REGULATORY"/>
    <property type="match status" value="1"/>
</dbReference>
<comment type="caution">
    <text evidence="10">The sequence shown here is derived from an EMBL/GenBank/DDBJ whole genome shotgun (WGS) entry which is preliminary data.</text>
</comment>
<dbReference type="Pfam" id="PF01339">
    <property type="entry name" value="CheB_methylest"/>
    <property type="match status" value="1"/>
</dbReference>
<dbReference type="HAMAP" id="MF_00099">
    <property type="entry name" value="CheB_chemtxs"/>
    <property type="match status" value="1"/>
</dbReference>
<evidence type="ECO:0000256" key="1">
    <source>
        <dbReference type="ARBA" id="ARBA00022490"/>
    </source>
</evidence>
<dbReference type="InterPro" id="IPR008248">
    <property type="entry name" value="CheB-like"/>
</dbReference>
<dbReference type="SMART" id="SM00448">
    <property type="entry name" value="REC"/>
    <property type="match status" value="1"/>
</dbReference>
<dbReference type="GO" id="GO:0006935">
    <property type="term" value="P:chemotaxis"/>
    <property type="evidence" value="ECO:0007669"/>
    <property type="project" value="UniProtKB-UniRule"/>
</dbReference>
<comment type="subcellular location">
    <subcellularLocation>
        <location evidence="5">Cytoplasm</location>
    </subcellularLocation>
</comment>
<evidence type="ECO:0000256" key="4">
    <source>
        <dbReference type="ARBA" id="ARBA00048267"/>
    </source>
</evidence>
<organism evidence="10 11">
    <name type="scientific">Dulcicalothrix desertica PCC 7102</name>
    <dbReference type="NCBI Taxonomy" id="232991"/>
    <lineage>
        <taxon>Bacteria</taxon>
        <taxon>Bacillati</taxon>
        <taxon>Cyanobacteriota</taxon>
        <taxon>Cyanophyceae</taxon>
        <taxon>Nostocales</taxon>
        <taxon>Calotrichaceae</taxon>
        <taxon>Dulcicalothrix</taxon>
    </lineage>
</organism>
<sequence length="359" mass="38145">MKLHVLVVDDAVIVRNRVSKILSTVPEIEAVSVAASGKIALLKIPQVNPDIIILDVEMPEMDGLETLVEIRRQYPKLPVIMFSALTVLGAATTLDALMLGANDYATKPSNLTSIEAANQHILTELVPKIKALSAVETRFIASPASTVSYKNVTNQDAINQDAINRVSTSIDIVAIGVSTGGPNALAEILPKLPADFPAAILIVQHMPPMFTKLMAERLASKCQIPVAEAICGTTVKPGHVWIAPGDYHLLVERDNNTVKLVTNQAPPENSCRPAVDVLFRSVAKVYGNKSLGVVLTGMGKDGLQGAEHIHACGGHIFVQDQASSVVWGMPGFVANAGLAESILPINQMAGAILRLVADN</sequence>
<dbReference type="NCBIfam" id="NF001965">
    <property type="entry name" value="PRK00742.1"/>
    <property type="match status" value="1"/>
</dbReference>